<evidence type="ECO:0000313" key="2">
    <source>
        <dbReference type="Proteomes" id="UP000237105"/>
    </source>
</evidence>
<evidence type="ECO:0000313" key="1">
    <source>
        <dbReference type="EMBL" id="PON65544.1"/>
    </source>
</evidence>
<sequence length="40" mass="4695">MHVCGGTRHTRPSMLQKVAKMHGATRALKCYERQHWCRMP</sequence>
<reference evidence="2" key="1">
    <citation type="submission" date="2016-06" db="EMBL/GenBank/DDBJ databases">
        <title>Parallel loss of symbiosis genes in relatives of nitrogen-fixing non-legume Parasponia.</title>
        <authorList>
            <person name="Van Velzen R."/>
            <person name="Holmer R."/>
            <person name="Bu F."/>
            <person name="Rutten L."/>
            <person name="Van Zeijl A."/>
            <person name="Liu W."/>
            <person name="Santuari L."/>
            <person name="Cao Q."/>
            <person name="Sharma T."/>
            <person name="Shen D."/>
            <person name="Roswanjaya Y."/>
            <person name="Wardhani T."/>
            <person name="Kalhor M.S."/>
            <person name="Jansen J."/>
            <person name="Van den Hoogen J."/>
            <person name="Gungor B."/>
            <person name="Hartog M."/>
            <person name="Hontelez J."/>
            <person name="Verver J."/>
            <person name="Yang W.-C."/>
            <person name="Schijlen E."/>
            <person name="Repin R."/>
            <person name="Schilthuizen M."/>
            <person name="Schranz E."/>
            <person name="Heidstra R."/>
            <person name="Miyata K."/>
            <person name="Fedorova E."/>
            <person name="Kohlen W."/>
            <person name="Bisseling T."/>
            <person name="Smit S."/>
            <person name="Geurts R."/>
        </authorList>
    </citation>
    <scope>NUCLEOTIDE SEQUENCE [LARGE SCALE GENOMIC DNA]</scope>
    <source>
        <strain evidence="2">cv. WU1-14</strain>
    </source>
</reference>
<accession>A0A2P5CWX6</accession>
<keyword evidence="2" id="KW-1185">Reference proteome</keyword>
<comment type="caution">
    <text evidence="1">The sequence shown here is derived from an EMBL/GenBank/DDBJ whole genome shotgun (WGS) entry which is preliminary data.</text>
</comment>
<dbReference type="Proteomes" id="UP000237105">
    <property type="component" value="Unassembled WGS sequence"/>
</dbReference>
<dbReference type="EMBL" id="JXTB01000086">
    <property type="protein sequence ID" value="PON65544.1"/>
    <property type="molecule type" value="Genomic_DNA"/>
</dbReference>
<protein>
    <submittedName>
        <fullName evidence="1">Uncharacterized protein</fullName>
    </submittedName>
</protein>
<gene>
    <name evidence="1" type="ORF">PanWU01x14_115560</name>
</gene>
<organism evidence="1 2">
    <name type="scientific">Parasponia andersonii</name>
    <name type="common">Sponia andersonii</name>
    <dbReference type="NCBI Taxonomy" id="3476"/>
    <lineage>
        <taxon>Eukaryota</taxon>
        <taxon>Viridiplantae</taxon>
        <taxon>Streptophyta</taxon>
        <taxon>Embryophyta</taxon>
        <taxon>Tracheophyta</taxon>
        <taxon>Spermatophyta</taxon>
        <taxon>Magnoliopsida</taxon>
        <taxon>eudicotyledons</taxon>
        <taxon>Gunneridae</taxon>
        <taxon>Pentapetalae</taxon>
        <taxon>rosids</taxon>
        <taxon>fabids</taxon>
        <taxon>Rosales</taxon>
        <taxon>Cannabaceae</taxon>
        <taxon>Parasponia</taxon>
    </lineage>
</organism>
<dbReference type="AlphaFoldDB" id="A0A2P5CWX6"/>
<name>A0A2P5CWX6_PARAD</name>
<proteinExistence type="predicted"/>